<dbReference type="RefSeq" id="WP_013822026.1">
    <property type="nucleotide sequence ID" value="NC_015573.1"/>
</dbReference>
<name>A0AAU8PBK7_DESK7</name>
<dbReference type="Proteomes" id="UP000009229">
    <property type="component" value="Chromosome"/>
</dbReference>
<dbReference type="AlphaFoldDB" id="A0AAU8PBK7"/>
<protein>
    <submittedName>
        <fullName evidence="1">Uncharacterized protein</fullName>
    </submittedName>
</protein>
<gene>
    <name evidence="1" type="ordered locus">Desku_0912</name>
</gene>
<proteinExistence type="predicted"/>
<organism evidence="1 2">
    <name type="scientific">Desulfofundulus kuznetsovii (strain DSM 6115 / VKM B-1805 / 17)</name>
    <name type="common">Desulfotomaculum kuznetsovii</name>
    <dbReference type="NCBI Taxonomy" id="760568"/>
    <lineage>
        <taxon>Bacteria</taxon>
        <taxon>Bacillati</taxon>
        <taxon>Bacillota</taxon>
        <taxon>Clostridia</taxon>
        <taxon>Eubacteriales</taxon>
        <taxon>Peptococcaceae</taxon>
        <taxon>Desulfofundulus</taxon>
    </lineage>
</organism>
<dbReference type="KEGG" id="dku:Desku_0912"/>
<keyword evidence="2" id="KW-1185">Reference proteome</keyword>
<reference evidence="2" key="1">
    <citation type="submission" date="2011-05" db="EMBL/GenBank/DDBJ databases">
        <title>Complete sequence of Desulfotomaculum kuznetsovii DSM 6115.</title>
        <authorList>
            <person name="Lucas S."/>
            <person name="Han J."/>
            <person name="Lapidus A."/>
            <person name="Cheng J.-F."/>
            <person name="Goodwin L."/>
            <person name="Pitluck S."/>
            <person name="Peters L."/>
            <person name="Mikhailova N."/>
            <person name="Lu M."/>
            <person name="Saunders E."/>
            <person name="Han C."/>
            <person name="Tapia R."/>
            <person name="Land M."/>
            <person name="Hauser L."/>
            <person name="Kyrpides N."/>
            <person name="Ivanova N."/>
            <person name="Pagani I."/>
            <person name="Nazina T."/>
            <person name="Ivanova A."/>
            <person name="Parshina S."/>
            <person name="Kuever J."/>
            <person name="Muyzer G."/>
            <person name="Plugge C."/>
            <person name="Stams A."/>
            <person name="Woyke T."/>
        </authorList>
    </citation>
    <scope>NUCLEOTIDE SEQUENCE [LARGE SCALE GENOMIC DNA]</scope>
    <source>
        <strain evidence="2">DSM 6115 / VKM B-1805 / 17</strain>
    </source>
</reference>
<dbReference type="EMBL" id="CP002770">
    <property type="protein sequence ID" value="AEG14511.1"/>
    <property type="molecule type" value="Genomic_DNA"/>
</dbReference>
<evidence type="ECO:0000313" key="2">
    <source>
        <dbReference type="Proteomes" id="UP000009229"/>
    </source>
</evidence>
<evidence type="ECO:0000313" key="1">
    <source>
        <dbReference type="EMBL" id="AEG14511.1"/>
    </source>
</evidence>
<sequence>MAKRSELKDSMYVRMSSKLDPDSYWQRLIAGRYFRVAKAAEEPDDAEMWSPCFGSVLYWSAGYVMQVDNENMVLISEAEQERIRYILKHRQEFGDLFRVGRKLERAVEELDDYLRENCEEHVDLWDIMDTEHLADKVRWAMSDEAEENEIEEVVGEAVEMWGEIEELLERLDRLEDKYVRSWVRQQKPADREEVVVTETPGYRLLNLLIADFAALRDSWTEELGNGYPFSEDLDELIIKLVMWRDSVRGADLAKTGRGLPCSN</sequence>
<accession>A0AAU8PBK7</accession>